<dbReference type="Proteomes" id="UP001336314">
    <property type="component" value="Unassembled WGS sequence"/>
</dbReference>
<evidence type="ECO:0008006" key="4">
    <source>
        <dbReference type="Google" id="ProtNLM"/>
    </source>
</evidence>
<keyword evidence="1" id="KW-1133">Transmembrane helix</keyword>
<keyword evidence="3" id="KW-1185">Reference proteome</keyword>
<name>A0ABU7J0F8_9GAMM</name>
<dbReference type="RefSeq" id="WP_330127137.1">
    <property type="nucleotide sequence ID" value="NZ_JAUHLI010000001.1"/>
</dbReference>
<reference evidence="2 3" key="1">
    <citation type="submission" date="2023-07" db="EMBL/GenBank/DDBJ databases">
        <title>Alkalimonas sp., MEB108 novel, alkaliphilic bacterium isolated from Lonar Lake, India.</title>
        <authorList>
            <person name="Joshi A."/>
            <person name="Thite S."/>
        </authorList>
    </citation>
    <scope>NUCLEOTIDE SEQUENCE [LARGE SCALE GENOMIC DNA]</scope>
    <source>
        <strain evidence="2 3">MEB108</strain>
    </source>
</reference>
<organism evidence="2 3">
    <name type="scientific">Alkalimonas cellulosilytica</name>
    <dbReference type="NCBI Taxonomy" id="3058395"/>
    <lineage>
        <taxon>Bacteria</taxon>
        <taxon>Pseudomonadati</taxon>
        <taxon>Pseudomonadota</taxon>
        <taxon>Gammaproteobacteria</taxon>
        <taxon>Alkalimonas</taxon>
    </lineage>
</organism>
<keyword evidence="1" id="KW-0472">Membrane</keyword>
<evidence type="ECO:0000256" key="1">
    <source>
        <dbReference type="SAM" id="Phobius"/>
    </source>
</evidence>
<proteinExistence type="predicted"/>
<comment type="caution">
    <text evidence="2">The sequence shown here is derived from an EMBL/GenBank/DDBJ whole genome shotgun (WGS) entry which is preliminary data.</text>
</comment>
<evidence type="ECO:0000313" key="2">
    <source>
        <dbReference type="EMBL" id="MEE1999980.1"/>
    </source>
</evidence>
<accession>A0ABU7J0F8</accession>
<feature type="transmembrane region" description="Helical" evidence="1">
    <location>
        <begin position="18"/>
        <end position="44"/>
    </location>
</feature>
<protein>
    <recommendedName>
        <fullName evidence="4">Transmembrane protein</fullName>
    </recommendedName>
</protein>
<dbReference type="EMBL" id="JAUHLI010000001">
    <property type="protein sequence ID" value="MEE1999980.1"/>
    <property type="molecule type" value="Genomic_DNA"/>
</dbReference>
<sequence length="104" mass="11422">METIELSWGRASRIWWAFFWRATLIGAVLGLILGFAGGVIGMIIGQVELAIQLATIASYLVAVPVSLLCLREALQLKYKGYRICLVKHEEVTETAALPEQDTAS</sequence>
<evidence type="ECO:0000313" key="3">
    <source>
        <dbReference type="Proteomes" id="UP001336314"/>
    </source>
</evidence>
<feature type="transmembrane region" description="Helical" evidence="1">
    <location>
        <begin position="50"/>
        <end position="70"/>
    </location>
</feature>
<gene>
    <name evidence="2" type="ORF">QWY20_00810</name>
</gene>
<keyword evidence="1" id="KW-0812">Transmembrane</keyword>